<dbReference type="EMBL" id="CP015515">
    <property type="protein sequence ID" value="AND15824.1"/>
    <property type="molecule type" value="Genomic_DNA"/>
</dbReference>
<keyword evidence="3" id="KW-1185">Reference proteome</keyword>
<evidence type="ECO:0000313" key="3">
    <source>
        <dbReference type="Proteomes" id="UP000077071"/>
    </source>
</evidence>
<dbReference type="GO" id="GO:0016491">
    <property type="term" value="F:oxidoreductase activity"/>
    <property type="evidence" value="ECO:0007669"/>
    <property type="project" value="InterPro"/>
</dbReference>
<proteinExistence type="predicted"/>
<evidence type="ECO:0000313" key="2">
    <source>
        <dbReference type="EMBL" id="AND15824.1"/>
    </source>
</evidence>
<dbReference type="AlphaFoldDB" id="A0A160KRB6"/>
<gene>
    <name evidence="2" type="ORF">A6122_0668</name>
</gene>
<feature type="domain" description="ER-bound oxygenase mpaB/mpaB'/Rubber oxygenase catalytic" evidence="1">
    <location>
        <begin position="13"/>
        <end position="226"/>
    </location>
</feature>
<dbReference type="PANTHER" id="PTHR36151:SF3">
    <property type="entry name" value="ER-BOUND OXYGENASE MPAB_MPAB'_RUBBER OXYGENASE CATALYTIC DOMAIN-CONTAINING PROTEIN"/>
    <property type="match status" value="1"/>
</dbReference>
<name>A0A160KRB6_9MICO</name>
<reference evidence="2 3" key="1">
    <citation type="submission" date="2016-05" db="EMBL/GenBank/DDBJ databases">
        <title>Complete genome sequence of Rathayibacter tritici NCPPB 1953.</title>
        <authorList>
            <person name="Park J."/>
            <person name="Lee H.-H."/>
            <person name="Lee S.-W."/>
            <person name="Seo Y.-S."/>
        </authorList>
    </citation>
    <scope>NUCLEOTIDE SEQUENCE [LARGE SCALE GENOMIC DNA]</scope>
    <source>
        <strain evidence="2 3">NCPPB 1953</strain>
    </source>
</reference>
<dbReference type="OrthoDB" id="3422701at2"/>
<protein>
    <recommendedName>
        <fullName evidence="1">ER-bound oxygenase mpaB/mpaB'/Rubber oxygenase catalytic domain-containing protein</fullName>
    </recommendedName>
</protein>
<dbReference type="InterPro" id="IPR018713">
    <property type="entry name" value="MPAB/Lcp_cat_dom"/>
</dbReference>
<dbReference type="PATRIC" id="fig|33888.3.peg.743"/>
<dbReference type="PANTHER" id="PTHR36151">
    <property type="entry name" value="BLR2777 PROTEIN"/>
    <property type="match status" value="1"/>
</dbReference>
<dbReference type="RefSeq" id="WP_068251666.1">
    <property type="nucleotide sequence ID" value="NZ_CP015515.1"/>
</dbReference>
<accession>A0A160KRB6</accession>
<dbReference type="Pfam" id="PF09995">
    <property type="entry name" value="MPAB_Lcp_cat"/>
    <property type="match status" value="1"/>
</dbReference>
<sequence>MSSVSSTPDVFREGVFLVAGARAILLQIAHPAVGQGVADHSDFVRRAAQRLHGTLSFLYVLHYGTAEDVRAVRRRVNRAHVPVRGPGYTAFDPELQRWVAATLTQSMLQLYEGAFGALTEEQADDIVRRSVVVGAALQMPEELWPDSRAAFDAYWRRELGRLEVTPAARRVARDLLGPGIAAWYLRPLGPYLRLMTAGLLPAELREPFGFHWSARQEARFERALARTFAVYRRLPAAVRTAPSRYYLAQVRRDAQKPATTSQPA</sequence>
<dbReference type="KEGG" id="rtn:A6122_0668"/>
<organism evidence="2 3">
    <name type="scientific">Rathayibacter tritici</name>
    <dbReference type="NCBI Taxonomy" id="33888"/>
    <lineage>
        <taxon>Bacteria</taxon>
        <taxon>Bacillati</taxon>
        <taxon>Actinomycetota</taxon>
        <taxon>Actinomycetes</taxon>
        <taxon>Micrococcales</taxon>
        <taxon>Microbacteriaceae</taxon>
        <taxon>Rathayibacter</taxon>
    </lineage>
</organism>
<dbReference type="STRING" id="33888.A6122_0668"/>
<evidence type="ECO:0000259" key="1">
    <source>
        <dbReference type="Pfam" id="PF09995"/>
    </source>
</evidence>
<dbReference type="Proteomes" id="UP000077071">
    <property type="component" value="Chromosome"/>
</dbReference>